<reference evidence="2" key="1">
    <citation type="journal article" date="2014" name="Proc. Natl. Acad. Sci. U.S.A.">
        <title>Extensive sampling of basidiomycete genomes demonstrates inadequacy of the white-rot/brown-rot paradigm for wood decay fungi.</title>
        <authorList>
            <person name="Riley R."/>
            <person name="Salamov A.A."/>
            <person name="Brown D.W."/>
            <person name="Nagy L.G."/>
            <person name="Floudas D."/>
            <person name="Held B.W."/>
            <person name="Levasseur A."/>
            <person name="Lombard V."/>
            <person name="Morin E."/>
            <person name="Otillar R."/>
            <person name="Lindquist E.A."/>
            <person name="Sun H."/>
            <person name="LaButti K.M."/>
            <person name="Schmutz J."/>
            <person name="Jabbour D."/>
            <person name="Luo H."/>
            <person name="Baker S.E."/>
            <person name="Pisabarro A.G."/>
            <person name="Walton J.D."/>
            <person name="Blanchette R.A."/>
            <person name="Henrissat B."/>
            <person name="Martin F."/>
            <person name="Cullen D."/>
            <person name="Hibbett D.S."/>
            <person name="Grigoriev I.V."/>
        </authorList>
    </citation>
    <scope>NUCLEOTIDE SEQUENCE [LARGE SCALE GENOMIC DNA]</scope>
    <source>
        <strain evidence="2">FD-172 SS1</strain>
    </source>
</reference>
<evidence type="ECO:0000313" key="1">
    <source>
        <dbReference type="EMBL" id="KDQ12643.1"/>
    </source>
</evidence>
<dbReference type="InParanoid" id="A0A067MA47"/>
<keyword evidence="2" id="KW-1185">Reference proteome</keyword>
<proteinExistence type="predicted"/>
<protein>
    <submittedName>
        <fullName evidence="1">Uncharacterized protein</fullName>
    </submittedName>
</protein>
<organism evidence="1 2">
    <name type="scientific">Botryobasidium botryosum (strain FD-172 SS1)</name>
    <dbReference type="NCBI Taxonomy" id="930990"/>
    <lineage>
        <taxon>Eukaryota</taxon>
        <taxon>Fungi</taxon>
        <taxon>Dikarya</taxon>
        <taxon>Basidiomycota</taxon>
        <taxon>Agaricomycotina</taxon>
        <taxon>Agaricomycetes</taxon>
        <taxon>Cantharellales</taxon>
        <taxon>Botryobasidiaceae</taxon>
        <taxon>Botryobasidium</taxon>
    </lineage>
</organism>
<evidence type="ECO:0000313" key="2">
    <source>
        <dbReference type="Proteomes" id="UP000027195"/>
    </source>
</evidence>
<dbReference type="OrthoDB" id="2998325at2759"/>
<name>A0A067MA47_BOTB1</name>
<dbReference type="HOGENOM" id="CLU_1272092_0_0_1"/>
<dbReference type="EMBL" id="KL198049">
    <property type="protein sequence ID" value="KDQ12643.1"/>
    <property type="molecule type" value="Genomic_DNA"/>
</dbReference>
<accession>A0A067MA47</accession>
<dbReference type="Proteomes" id="UP000027195">
    <property type="component" value="Unassembled WGS sequence"/>
</dbReference>
<sequence length="217" mass="23284">MLEVTGFAQTSSDGREIKANFWIDSIGHQYVGTLSQGIVVPSFSSLDAVLGYNDPSNLSGSMSFSGNVGPSSFSLCLNNKYPINGDLSESVVAQMEVRGSGKWSQISSPGSARTIKRKIHVDFNFDNIKYHLIVEPFPRVPEMPLTNARVTRANLDALEGTHTFEGTYGPETVVLRVSGGLEVIATLEEPVPAGLEISGTGESPCLTSRILLTPFAC</sequence>
<dbReference type="AlphaFoldDB" id="A0A067MA47"/>
<gene>
    <name evidence="1" type="ORF">BOTBODRAFT_189124</name>
</gene>